<accession>A0A2S9XE73</accession>
<reference evidence="4 5" key="1">
    <citation type="submission" date="2018-03" db="EMBL/GenBank/DDBJ databases">
        <title>Draft Genome Sequences of the Obligatory Marine Myxobacteria Enhygromyxa salina SWB005.</title>
        <authorList>
            <person name="Poehlein A."/>
            <person name="Moghaddam J.A."/>
            <person name="Harms H."/>
            <person name="Alanjari M."/>
            <person name="Koenig G.M."/>
            <person name="Daniel R."/>
            <person name="Schaeberle T.F."/>
        </authorList>
    </citation>
    <scope>NUCLEOTIDE SEQUENCE [LARGE SCALE GENOMIC DNA]</scope>
    <source>
        <strain evidence="4 5">SWB005</strain>
    </source>
</reference>
<dbReference type="PROSITE" id="PS51257">
    <property type="entry name" value="PROKAR_LIPOPROTEIN"/>
    <property type="match status" value="1"/>
</dbReference>
<feature type="domain" description="IgGFc-binding protein N-terminal" evidence="3">
    <location>
        <begin position="231"/>
        <end position="518"/>
    </location>
</feature>
<evidence type="ECO:0000256" key="1">
    <source>
        <dbReference type="SAM" id="MobiDB-lite"/>
    </source>
</evidence>
<feature type="signal peptide" evidence="2">
    <location>
        <begin position="1"/>
        <end position="27"/>
    </location>
</feature>
<feature type="chain" id="PRO_5015766909" description="IgGFc-binding protein N-terminal domain-containing protein" evidence="2">
    <location>
        <begin position="28"/>
        <end position="542"/>
    </location>
</feature>
<proteinExistence type="predicted"/>
<evidence type="ECO:0000313" key="4">
    <source>
        <dbReference type="EMBL" id="PRP91166.1"/>
    </source>
</evidence>
<dbReference type="AlphaFoldDB" id="A0A2S9XE73"/>
<protein>
    <recommendedName>
        <fullName evidence="3">IgGFc-binding protein N-terminal domain-containing protein</fullName>
    </recommendedName>
</protein>
<evidence type="ECO:0000259" key="3">
    <source>
        <dbReference type="Pfam" id="PF17517"/>
    </source>
</evidence>
<comment type="caution">
    <text evidence="4">The sequence shown here is derived from an EMBL/GenBank/DDBJ whole genome shotgun (WGS) entry which is preliminary data.</text>
</comment>
<dbReference type="PANTHER" id="PTHR46534">
    <property type="entry name" value="IGGFC_BINDING DOMAIN-CONTAINING PROTEIN"/>
    <property type="match status" value="1"/>
</dbReference>
<feature type="compositionally biased region" description="Acidic residues" evidence="1">
    <location>
        <begin position="69"/>
        <end position="93"/>
    </location>
</feature>
<feature type="compositionally biased region" description="Low complexity" evidence="1">
    <location>
        <begin position="57"/>
        <end position="68"/>
    </location>
</feature>
<keyword evidence="2" id="KW-0732">Signal</keyword>
<dbReference type="EMBL" id="PVNK01000254">
    <property type="protein sequence ID" value="PRP91166.1"/>
    <property type="molecule type" value="Genomic_DNA"/>
</dbReference>
<keyword evidence="5" id="KW-1185">Reference proteome</keyword>
<dbReference type="PANTHER" id="PTHR46534:SF1">
    <property type="entry name" value="IGGFC-BINDING PROTEIN N-TERMINAL DOMAIN-CONTAINING PROTEIN"/>
    <property type="match status" value="1"/>
</dbReference>
<dbReference type="Proteomes" id="UP000237968">
    <property type="component" value="Unassembled WGS sequence"/>
</dbReference>
<gene>
    <name evidence="4" type="ORF">ENSA5_57830</name>
</gene>
<dbReference type="Pfam" id="PF17517">
    <property type="entry name" value="IgGFc_binding"/>
    <property type="match status" value="1"/>
</dbReference>
<organism evidence="4 5">
    <name type="scientific">Enhygromyxa salina</name>
    <dbReference type="NCBI Taxonomy" id="215803"/>
    <lineage>
        <taxon>Bacteria</taxon>
        <taxon>Pseudomonadati</taxon>
        <taxon>Myxococcota</taxon>
        <taxon>Polyangia</taxon>
        <taxon>Nannocystales</taxon>
        <taxon>Nannocystaceae</taxon>
        <taxon>Enhygromyxa</taxon>
    </lineage>
</organism>
<evidence type="ECO:0000313" key="5">
    <source>
        <dbReference type="Proteomes" id="UP000237968"/>
    </source>
</evidence>
<feature type="compositionally biased region" description="Polar residues" evidence="1">
    <location>
        <begin position="23"/>
        <end position="34"/>
    </location>
</feature>
<sequence>MTGRAPGFGSLLAIASCSLTLACSGGAQTESSSRGEGISQGETGITGDGDAGDGDGETNPGDGETNPGDGDDEPGTGDGDGDDDDDDDDDGDDGEAKFDLSELPDAGGGPILPTIPETCDQALMIASTVGCEFHANKMQNFVEEPSSLVVGNVSDENVASINIYIGSGGNEQLVAGPIDVQPGGTYEYVMDTPGEPGGVSVHRIGGAHKVVSDRPIVAYQHSPIMAEAHNDSSMLIPDHAQGQNYIAATYTHNVSGPPYFNVVGIYDNTTVTWEPRQATAAGTGVPAVPAFGMGEVVIDAYDMLQVVSSTDMSGTIITTSEPAWVVAAMPCTNVPNGVTFCDHIEEQLLPLEYWGMEYVGAHAPQRGNESYYWRVFSGADAVTVTTDPPQAMTPALLDRGEFIEFSTQESFIITADGPFMPVQYLEGQNGGAGTGDPASYQMVPTEQFLPRYVFVTGSGYDLNYVQVTRPQGGADVFVDDVLVEGYESVGAYEVSDWAISPGAHVADSAEPFGVTQVGYTNVTSYAYPGGLRLEQINPNPQG</sequence>
<evidence type="ECO:0000256" key="2">
    <source>
        <dbReference type="SAM" id="SignalP"/>
    </source>
</evidence>
<dbReference type="InterPro" id="IPR035234">
    <property type="entry name" value="IgGFc-bd_N"/>
</dbReference>
<name>A0A2S9XE73_9BACT</name>
<feature type="region of interest" description="Disordered" evidence="1">
    <location>
        <begin position="23"/>
        <end position="114"/>
    </location>
</feature>